<keyword evidence="1" id="KW-0378">Hydrolase</keyword>
<dbReference type="Pfam" id="PF09195">
    <property type="entry name" value="Endonuc-BglII"/>
    <property type="match status" value="1"/>
</dbReference>
<reference evidence="1 2" key="1">
    <citation type="submission" date="2018-07" db="EMBL/GenBank/DDBJ databases">
        <title>Genomic Encyclopedia of Type Strains, Phase IV (KMG-IV): sequencing the most valuable type-strain genomes for metagenomic binning, comparative biology and taxonomic classification.</title>
        <authorList>
            <person name="Goeker M."/>
        </authorList>
    </citation>
    <scope>NUCLEOTIDE SEQUENCE [LARGE SCALE GENOMIC DNA]</scope>
    <source>
        <strain evidence="1 2">DSM 44952</strain>
    </source>
</reference>
<dbReference type="Proteomes" id="UP000255355">
    <property type="component" value="Unassembled WGS sequence"/>
</dbReference>
<dbReference type="GO" id="GO:0009036">
    <property type="term" value="F:type II site-specific deoxyribonuclease activity"/>
    <property type="evidence" value="ECO:0007669"/>
    <property type="project" value="InterPro"/>
</dbReference>
<dbReference type="AlphaFoldDB" id="A0A370GRL4"/>
<keyword evidence="2" id="KW-1185">Reference proteome</keyword>
<dbReference type="GO" id="GO:0003677">
    <property type="term" value="F:DNA binding"/>
    <property type="evidence" value="ECO:0007669"/>
    <property type="project" value="InterPro"/>
</dbReference>
<proteinExistence type="predicted"/>
<dbReference type="RefSeq" id="WP_169814278.1">
    <property type="nucleotide sequence ID" value="NZ_QQAZ01000012.1"/>
</dbReference>
<gene>
    <name evidence="1" type="ORF">DFR68_11252</name>
</gene>
<keyword evidence="1" id="KW-0540">Nuclease</keyword>
<dbReference type="EMBL" id="QQAZ01000012">
    <property type="protein sequence ID" value="RDI46151.1"/>
    <property type="molecule type" value="Genomic_DNA"/>
</dbReference>
<dbReference type="InterPro" id="IPR011338">
    <property type="entry name" value="BamHI/BglII/BstY"/>
</dbReference>
<dbReference type="SUPFAM" id="SSF52980">
    <property type="entry name" value="Restriction endonuclease-like"/>
    <property type="match status" value="1"/>
</dbReference>
<protein>
    <submittedName>
        <fullName evidence="1">Restriction endonuclease BglII</fullName>
    </submittedName>
</protein>
<dbReference type="InterPro" id="IPR011335">
    <property type="entry name" value="Restrct_endonuc-II-like"/>
</dbReference>
<dbReference type="STRING" id="1210089.GCA_001613165_03435"/>
<dbReference type="InterPro" id="IPR015278">
    <property type="entry name" value="BglII-like"/>
</dbReference>
<keyword evidence="1" id="KW-0255">Endonuclease</keyword>
<name>A0A370GRL4_9NOCA</name>
<dbReference type="CDD" id="cd22312">
    <property type="entry name" value="BglII-like"/>
    <property type="match status" value="1"/>
</dbReference>
<evidence type="ECO:0000313" key="1">
    <source>
        <dbReference type="EMBL" id="RDI46151.1"/>
    </source>
</evidence>
<dbReference type="Gene3D" id="3.40.91.20">
    <property type="match status" value="1"/>
</dbReference>
<comment type="caution">
    <text evidence="1">The sequence shown here is derived from an EMBL/GenBank/DDBJ whole genome shotgun (WGS) entry which is preliminary data.</text>
</comment>
<dbReference type="GO" id="GO:0009307">
    <property type="term" value="P:DNA restriction-modification system"/>
    <property type="evidence" value="ECO:0007669"/>
    <property type="project" value="InterPro"/>
</dbReference>
<accession>A0A370GRL4</accession>
<organism evidence="1 2">
    <name type="scientific">Nocardia mexicana</name>
    <dbReference type="NCBI Taxonomy" id="279262"/>
    <lineage>
        <taxon>Bacteria</taxon>
        <taxon>Bacillati</taxon>
        <taxon>Actinomycetota</taxon>
        <taxon>Actinomycetes</taxon>
        <taxon>Mycobacteriales</taxon>
        <taxon>Nocardiaceae</taxon>
        <taxon>Nocardia</taxon>
    </lineage>
</organism>
<dbReference type="GO" id="GO:0000287">
    <property type="term" value="F:magnesium ion binding"/>
    <property type="evidence" value="ECO:0007669"/>
    <property type="project" value="InterPro"/>
</dbReference>
<sequence length="225" mass="25292">MEFEIADFAGASEFFEGEGSGEWAEIHAVLDKCSLQLQPSDQAGKGHRPIFDPKATNRELTDAAALHGWKSIPVPKELQMFGSDWDVGKQTTLVEWQFSNYPFLWNNIIRTQGVYRSKIQLSGMSGVEAMIIVTKSGKLPASNSTLYYEQARAQIKTVMDFLEFTLPIRLVGITLDSLARSVEAVWNTYANNRYDRVPRSKVLRTFDVTWSSRPAKHGNLVASLE</sequence>
<evidence type="ECO:0000313" key="2">
    <source>
        <dbReference type="Proteomes" id="UP000255355"/>
    </source>
</evidence>